<comment type="caution">
    <text evidence="2">The sequence shown here is derived from an EMBL/GenBank/DDBJ whole genome shotgun (WGS) entry which is preliminary data.</text>
</comment>
<evidence type="ECO:0000313" key="2">
    <source>
        <dbReference type="EMBL" id="SMG57176.1"/>
    </source>
</evidence>
<protein>
    <recommendedName>
        <fullName evidence="1">ORC1/DEAH AAA+ ATPase domain-containing protein</fullName>
    </recommendedName>
</protein>
<dbReference type="SUPFAM" id="SSF52540">
    <property type="entry name" value="P-loop containing nucleoside triphosphate hydrolases"/>
    <property type="match status" value="1"/>
</dbReference>
<organism evidence="2 3">
    <name type="scientific">Rhodococcus rhodochrous J3</name>
    <dbReference type="NCBI Taxonomy" id="903528"/>
    <lineage>
        <taxon>Bacteria</taxon>
        <taxon>Bacillati</taxon>
        <taxon>Actinomycetota</taxon>
        <taxon>Actinomycetes</taxon>
        <taxon>Mycobacteriales</taxon>
        <taxon>Nocardiaceae</taxon>
        <taxon>Rhodococcus</taxon>
    </lineage>
</organism>
<sequence>MSPTDRGRFIVTKEHRRFTEFADAVRRDRTIGLCFGPAGVGKTLSARRYAHWDTVEPLLDDWGPRDNDAEQPINAALARARTIVYTPYVGITTRRLREDLHQLITRAEICIDTHLNPPPRPLTHPRPRNRRGSRIELCIVDEAERLTTSALEHLRDHYDRGEHGLILIGMPGIEKRFVRYPQLYSRVGFAHHYRPLSHDELIFVLTHHWRSLAEGLDPADFTDHQAIAAVARLTGGNFRLIQRLFRQVDRILKINDLTIITADVIDTAAETLVIGTT</sequence>
<evidence type="ECO:0000313" key="3">
    <source>
        <dbReference type="Proteomes" id="UP000193566"/>
    </source>
</evidence>
<dbReference type="RefSeq" id="WP_085470575.1">
    <property type="nucleotide sequence ID" value="NZ_FXAV01000023.1"/>
</dbReference>
<evidence type="ECO:0000259" key="1">
    <source>
        <dbReference type="Pfam" id="PF13401"/>
    </source>
</evidence>
<proteinExistence type="predicted"/>
<name>A0ABY1MHP6_RHORH</name>
<reference evidence="2 3" key="1">
    <citation type="submission" date="2017-04" db="EMBL/GenBank/DDBJ databases">
        <authorList>
            <person name="Varghese N."/>
            <person name="Submissions S."/>
        </authorList>
    </citation>
    <scope>NUCLEOTIDE SEQUENCE [LARGE SCALE GENOMIC DNA]</scope>
    <source>
        <strain evidence="2 3">J3</strain>
    </source>
</reference>
<dbReference type="InterPro" id="IPR052026">
    <property type="entry name" value="ExeA_AAA_ATPase_DNA-bind"/>
</dbReference>
<dbReference type="Proteomes" id="UP000193566">
    <property type="component" value="Unassembled WGS sequence"/>
</dbReference>
<dbReference type="EMBL" id="FXAV01000023">
    <property type="protein sequence ID" value="SMG57176.1"/>
    <property type="molecule type" value="Genomic_DNA"/>
</dbReference>
<gene>
    <name evidence="2" type="ORF">SAMN02745947_04980</name>
</gene>
<dbReference type="InterPro" id="IPR027417">
    <property type="entry name" value="P-loop_NTPase"/>
</dbReference>
<dbReference type="PANTHER" id="PTHR35894">
    <property type="entry name" value="GENERAL SECRETION PATHWAY PROTEIN A-RELATED"/>
    <property type="match status" value="1"/>
</dbReference>
<dbReference type="InterPro" id="IPR049945">
    <property type="entry name" value="AAA_22"/>
</dbReference>
<accession>A0ABY1MHP6</accession>
<keyword evidence="3" id="KW-1185">Reference proteome</keyword>
<feature type="domain" description="ORC1/DEAH AAA+ ATPase" evidence="1">
    <location>
        <begin position="27"/>
        <end position="177"/>
    </location>
</feature>
<dbReference type="Pfam" id="PF13401">
    <property type="entry name" value="AAA_22"/>
    <property type="match status" value="1"/>
</dbReference>
<dbReference type="PANTHER" id="PTHR35894:SF1">
    <property type="entry name" value="PHOSPHORIBULOKINASE _ URIDINE KINASE FAMILY"/>
    <property type="match status" value="1"/>
</dbReference>